<protein>
    <submittedName>
        <fullName evidence="20">TonB-dependent receptor</fullName>
    </submittedName>
</protein>
<evidence type="ECO:0000256" key="13">
    <source>
        <dbReference type="ARBA" id="ARBA00023237"/>
    </source>
</evidence>
<evidence type="ECO:0000256" key="8">
    <source>
        <dbReference type="ARBA" id="ARBA00023004"/>
    </source>
</evidence>
<comment type="subcellular location">
    <subcellularLocation>
        <location evidence="1 14">Cell outer membrane</location>
        <topology evidence="1 14">Multi-pass membrane protein</topology>
    </subcellularLocation>
</comment>
<dbReference type="PROSITE" id="PS52016">
    <property type="entry name" value="TONB_DEPENDENT_REC_3"/>
    <property type="match status" value="1"/>
</dbReference>
<gene>
    <name evidence="20" type="ORF">HHL09_25465</name>
</gene>
<dbReference type="InterPro" id="IPR039426">
    <property type="entry name" value="TonB-dep_rcpt-like"/>
</dbReference>
<feature type="chain" id="PRO_5032424331" evidence="17">
    <location>
        <begin position="24"/>
        <end position="745"/>
    </location>
</feature>
<dbReference type="PANTHER" id="PTHR32552:SF68">
    <property type="entry name" value="FERRICHROME OUTER MEMBRANE TRANSPORTER_PHAGE RECEPTOR"/>
    <property type="match status" value="1"/>
</dbReference>
<keyword evidence="4 14" id="KW-1134">Transmembrane beta strand</keyword>
<evidence type="ECO:0000256" key="14">
    <source>
        <dbReference type="PROSITE-ProRule" id="PRU01360"/>
    </source>
</evidence>
<evidence type="ECO:0000259" key="18">
    <source>
        <dbReference type="Pfam" id="PF00593"/>
    </source>
</evidence>
<evidence type="ECO:0000313" key="20">
    <source>
        <dbReference type="EMBL" id="QJE98985.1"/>
    </source>
</evidence>
<evidence type="ECO:0000256" key="11">
    <source>
        <dbReference type="ARBA" id="ARBA00023136"/>
    </source>
</evidence>
<dbReference type="InterPro" id="IPR010105">
    <property type="entry name" value="TonB_sidphr_rcpt"/>
</dbReference>
<evidence type="ECO:0000256" key="1">
    <source>
        <dbReference type="ARBA" id="ARBA00004571"/>
    </source>
</evidence>
<organism evidence="20 21">
    <name type="scientific">Luteolibacter luteus</name>
    <dbReference type="NCBI Taxonomy" id="2728835"/>
    <lineage>
        <taxon>Bacteria</taxon>
        <taxon>Pseudomonadati</taxon>
        <taxon>Verrucomicrobiota</taxon>
        <taxon>Verrucomicrobiia</taxon>
        <taxon>Verrucomicrobiales</taxon>
        <taxon>Verrucomicrobiaceae</taxon>
        <taxon>Luteolibacter</taxon>
    </lineage>
</organism>
<keyword evidence="9" id="KW-0406">Ion transport</keyword>
<evidence type="ECO:0000256" key="5">
    <source>
        <dbReference type="ARBA" id="ARBA00022496"/>
    </source>
</evidence>
<keyword evidence="12 20" id="KW-0675">Receptor</keyword>
<evidence type="ECO:0000256" key="6">
    <source>
        <dbReference type="ARBA" id="ARBA00022692"/>
    </source>
</evidence>
<dbReference type="NCBIfam" id="TIGR01783">
    <property type="entry name" value="TonB-siderophor"/>
    <property type="match status" value="1"/>
</dbReference>
<keyword evidence="10 15" id="KW-0798">TonB box</keyword>
<evidence type="ECO:0000256" key="12">
    <source>
        <dbReference type="ARBA" id="ARBA00023170"/>
    </source>
</evidence>
<dbReference type="KEGG" id="luo:HHL09_25465"/>
<dbReference type="GO" id="GO:0015891">
    <property type="term" value="P:siderophore transport"/>
    <property type="evidence" value="ECO:0007669"/>
    <property type="project" value="InterPro"/>
</dbReference>
<evidence type="ECO:0000256" key="7">
    <source>
        <dbReference type="ARBA" id="ARBA00022729"/>
    </source>
</evidence>
<dbReference type="AlphaFoldDB" id="A0A858RQH5"/>
<sequence length="745" mass="82298">MKSARFRLLAIALATVSVPALHAQEPAAQAQEKPKTDPAKPATLGETVVEGDGPRGAYGTPATTSITGLPSPIEELPLTVNTISERFIEDTSARRIRDLVGYVPGVYAGEDSGGTGDLVNIRGFDFIYQSYINGMRNRVSYNASRRFANIERIEIFKGPGGVEFGVGEPGGFVNYVTKKPQATQSTTLGFEAGSYDYIHGFVDSTGPLGNAPSGDGDLGTFYRMIVSGDSANSFRDAFHTDGYQIAPSILWKYAEDSSVLVEFDYQYRDQPYDRGVMYLKGAGFKDDFTPINTSYHEPDDYFDNHNTRTSVYWNHKIDDTFTLRLTGEVDYNRAMGNGVRNPYTYLLYKGPGDPGPWLNEWNGNPTLARVTHDFDQELYSFGLKPELLVNFETGSVKHAGLFGVNYLYTDTYSRTIDGYDYRPINIFGPIYGQPPQAPPVGLPKRNFRYSEELQELGFYYEHKADINDRVHLLGGVRYDWYDIASAAVRNVTVNPLPPLSGFSDGNVSARLGGVVDVTENVSLFAGLSNSFQPQSGLLPDGDSPDALEATSVEFGVKANFCDDRLLTTLSFYDTQRENMLEADPTDPNGVFVIPLGTVKVRGVEFEATGKLTEDLDVQGGFALMDSEISDTMDLTTYGKNFYNVPDFQAGLRLRYDTGRWLVKGLSVGAGAIYVGERNGDAQNTFVLPDYVRFDAGIYYAWRNWNFKLTCENLADETYYLASQGVADIIQPGSPRLFTLGATVTF</sequence>
<keyword evidence="13 14" id="KW-0998">Cell outer membrane</keyword>
<dbReference type="InterPro" id="IPR036942">
    <property type="entry name" value="Beta-barrel_TonB_sf"/>
</dbReference>
<dbReference type="Pfam" id="PF07715">
    <property type="entry name" value="Plug"/>
    <property type="match status" value="1"/>
</dbReference>
<dbReference type="InterPro" id="IPR037066">
    <property type="entry name" value="Plug_dom_sf"/>
</dbReference>
<evidence type="ECO:0000256" key="16">
    <source>
        <dbReference type="SAM" id="MobiDB-lite"/>
    </source>
</evidence>
<evidence type="ECO:0000256" key="2">
    <source>
        <dbReference type="ARBA" id="ARBA00009810"/>
    </source>
</evidence>
<keyword evidence="7 17" id="KW-0732">Signal</keyword>
<keyword evidence="11 14" id="KW-0472">Membrane</keyword>
<dbReference type="GO" id="GO:0009279">
    <property type="term" value="C:cell outer membrane"/>
    <property type="evidence" value="ECO:0007669"/>
    <property type="project" value="UniProtKB-SubCell"/>
</dbReference>
<dbReference type="Pfam" id="PF00593">
    <property type="entry name" value="TonB_dep_Rec_b-barrel"/>
    <property type="match status" value="1"/>
</dbReference>
<feature type="domain" description="TonB-dependent receptor plug" evidence="19">
    <location>
        <begin position="73"/>
        <end position="171"/>
    </location>
</feature>
<feature type="region of interest" description="Disordered" evidence="16">
    <location>
        <begin position="25"/>
        <end position="56"/>
    </location>
</feature>
<dbReference type="CDD" id="cd01347">
    <property type="entry name" value="ligand_gated_channel"/>
    <property type="match status" value="1"/>
</dbReference>
<evidence type="ECO:0000256" key="17">
    <source>
        <dbReference type="SAM" id="SignalP"/>
    </source>
</evidence>
<evidence type="ECO:0000259" key="19">
    <source>
        <dbReference type="Pfam" id="PF07715"/>
    </source>
</evidence>
<feature type="signal peptide" evidence="17">
    <location>
        <begin position="1"/>
        <end position="23"/>
    </location>
</feature>
<keyword evidence="3 14" id="KW-0813">Transport</keyword>
<dbReference type="EMBL" id="CP051774">
    <property type="protein sequence ID" value="QJE98985.1"/>
    <property type="molecule type" value="Genomic_DNA"/>
</dbReference>
<feature type="domain" description="TonB-dependent receptor-like beta-barrel" evidence="18">
    <location>
        <begin position="253"/>
        <end position="713"/>
    </location>
</feature>
<dbReference type="RefSeq" id="WP_169457471.1">
    <property type="nucleotide sequence ID" value="NZ_CP051774.1"/>
</dbReference>
<comment type="similarity">
    <text evidence="2 14 15">Belongs to the TonB-dependent receptor family.</text>
</comment>
<evidence type="ECO:0000256" key="4">
    <source>
        <dbReference type="ARBA" id="ARBA00022452"/>
    </source>
</evidence>
<dbReference type="InterPro" id="IPR012910">
    <property type="entry name" value="Plug_dom"/>
</dbReference>
<proteinExistence type="inferred from homology"/>
<evidence type="ECO:0000313" key="21">
    <source>
        <dbReference type="Proteomes" id="UP000501812"/>
    </source>
</evidence>
<keyword evidence="8" id="KW-0408">Iron</keyword>
<name>A0A858RQH5_9BACT</name>
<dbReference type="Proteomes" id="UP000501812">
    <property type="component" value="Chromosome"/>
</dbReference>
<dbReference type="SUPFAM" id="SSF56935">
    <property type="entry name" value="Porins"/>
    <property type="match status" value="1"/>
</dbReference>
<dbReference type="InterPro" id="IPR000531">
    <property type="entry name" value="Beta-barrel_TonB"/>
</dbReference>
<dbReference type="PANTHER" id="PTHR32552">
    <property type="entry name" value="FERRICHROME IRON RECEPTOR-RELATED"/>
    <property type="match status" value="1"/>
</dbReference>
<keyword evidence="21" id="KW-1185">Reference proteome</keyword>
<evidence type="ECO:0000256" key="10">
    <source>
        <dbReference type="ARBA" id="ARBA00023077"/>
    </source>
</evidence>
<evidence type="ECO:0000256" key="3">
    <source>
        <dbReference type="ARBA" id="ARBA00022448"/>
    </source>
</evidence>
<dbReference type="GO" id="GO:0038023">
    <property type="term" value="F:signaling receptor activity"/>
    <property type="evidence" value="ECO:0007669"/>
    <property type="project" value="InterPro"/>
</dbReference>
<evidence type="ECO:0000256" key="15">
    <source>
        <dbReference type="RuleBase" id="RU003357"/>
    </source>
</evidence>
<reference evidence="20 21" key="1">
    <citation type="submission" date="2020-04" db="EMBL/GenBank/DDBJ databases">
        <title>Luteolibacter sp. G-1-1-1 isolated from soil.</title>
        <authorList>
            <person name="Dahal R.H."/>
        </authorList>
    </citation>
    <scope>NUCLEOTIDE SEQUENCE [LARGE SCALE GENOMIC DNA]</scope>
    <source>
        <strain evidence="20 21">G-1-1-1</strain>
    </source>
</reference>
<dbReference type="Gene3D" id="2.40.170.20">
    <property type="entry name" value="TonB-dependent receptor, beta-barrel domain"/>
    <property type="match status" value="1"/>
</dbReference>
<evidence type="ECO:0000256" key="9">
    <source>
        <dbReference type="ARBA" id="ARBA00023065"/>
    </source>
</evidence>
<accession>A0A858RQH5</accession>
<dbReference type="GO" id="GO:0015344">
    <property type="term" value="F:siderophore uptake transmembrane transporter activity"/>
    <property type="evidence" value="ECO:0007669"/>
    <property type="project" value="TreeGrafter"/>
</dbReference>
<dbReference type="Gene3D" id="2.170.130.10">
    <property type="entry name" value="TonB-dependent receptor, plug domain"/>
    <property type="match status" value="1"/>
</dbReference>
<keyword evidence="6 14" id="KW-0812">Transmembrane</keyword>
<keyword evidence="5" id="KW-0410">Iron transport</keyword>